<evidence type="ECO:0000313" key="3">
    <source>
        <dbReference type="EMBL" id="WEK45912.1"/>
    </source>
</evidence>
<evidence type="ECO:0000259" key="2">
    <source>
        <dbReference type="Pfam" id="PF13372"/>
    </source>
</evidence>
<feature type="chain" id="PRO_5042586157" evidence="1">
    <location>
        <begin position="24"/>
        <end position="457"/>
    </location>
</feature>
<dbReference type="KEGG" id="acob:P0Y56_12870"/>
<gene>
    <name evidence="3" type="ORF">P0Y56_12870</name>
</gene>
<organism evidence="3 4">
    <name type="scientific">Candidatus Andeanibacterium colombiense</name>
    <dbReference type="NCBI Taxonomy" id="3121345"/>
    <lineage>
        <taxon>Bacteria</taxon>
        <taxon>Pseudomonadati</taxon>
        <taxon>Pseudomonadota</taxon>
        <taxon>Alphaproteobacteria</taxon>
        <taxon>Sphingomonadales</taxon>
        <taxon>Sphingomonadaceae</taxon>
        <taxon>Candidatus Andeanibacterium</taxon>
    </lineage>
</organism>
<feature type="signal peptide" evidence="1">
    <location>
        <begin position="1"/>
        <end position="23"/>
    </location>
</feature>
<reference evidence="3" key="1">
    <citation type="submission" date="2023-03" db="EMBL/GenBank/DDBJ databases">
        <title>Andean soil-derived lignocellulolytic bacterial consortium as a source of novel taxa and putative plastic-active enzymes.</title>
        <authorList>
            <person name="Diaz-Garcia L."/>
            <person name="Chuvochina M."/>
            <person name="Feuerriegel G."/>
            <person name="Bunk B."/>
            <person name="Sproer C."/>
            <person name="Streit W.R."/>
            <person name="Rodriguez L.M."/>
            <person name="Overmann J."/>
            <person name="Jimenez D.J."/>
        </authorList>
    </citation>
    <scope>NUCLEOTIDE SEQUENCE</scope>
    <source>
        <strain evidence="3">MAG 26</strain>
    </source>
</reference>
<dbReference type="Gene3D" id="2.40.160.100">
    <property type="match status" value="1"/>
</dbReference>
<sequence length="457" mass="50123">MTFRFLFRSLPAAALLAPCALMAEVPTLQSAIGDPTDFKLSGSARLRYETLDGQTRADLRPSDEQLDSRVTLFAEYAPGTVRFGAELYDSRAWLNKPRDSLDTTEVNTLELVQAYVAADFDAPFGAGSKASLQAGRFKLDLGSRRLIANDDYRNTTTGFTGIRADLRTAGGVTATAIYVLPQVRLPDDRASLADRHAQWDRESFDLQLWGGLIARPDTLAGATLEFGYFGLLERDWPGHATRNRDLDTFSARLIRDPKAGSFDFELEGFYQSGDIRTGTAPAAPEQAVGAWAMHGDAGYQFPGKAKLRLSLEYDRVSGDKAGGKYGRFDTLYGMRRADFGPAGIYNDVGRANIESLGLRAEIAPSPRFDAFATWHAMWLAEKTDAFSTTGVRDASGASGSFAGNQFDMRLRYWLVPKLLRAELNAVWLAKGRFLRDAPNAPDAGDTHYLAMAVTATF</sequence>
<dbReference type="EMBL" id="CP119316">
    <property type="protein sequence ID" value="WEK45912.1"/>
    <property type="molecule type" value="Genomic_DNA"/>
</dbReference>
<dbReference type="SUPFAM" id="SSF56935">
    <property type="entry name" value="Porins"/>
    <property type="match status" value="1"/>
</dbReference>
<name>A0AAJ5X4Y6_9SPHN</name>
<feature type="domain" description="Alginate export" evidence="2">
    <location>
        <begin position="41"/>
        <end position="439"/>
    </location>
</feature>
<dbReference type="AlphaFoldDB" id="A0AAJ5X4Y6"/>
<keyword evidence="1" id="KW-0732">Signal</keyword>
<protein>
    <submittedName>
        <fullName evidence="3">Alginate export family protein</fullName>
    </submittedName>
</protein>
<dbReference type="InterPro" id="IPR025388">
    <property type="entry name" value="Alginate_export_dom"/>
</dbReference>
<dbReference type="Pfam" id="PF13372">
    <property type="entry name" value="Alginate_exp"/>
    <property type="match status" value="1"/>
</dbReference>
<accession>A0AAJ5X4Y6</accession>
<evidence type="ECO:0000313" key="4">
    <source>
        <dbReference type="Proteomes" id="UP001218362"/>
    </source>
</evidence>
<evidence type="ECO:0000256" key="1">
    <source>
        <dbReference type="SAM" id="SignalP"/>
    </source>
</evidence>
<dbReference type="Proteomes" id="UP001218362">
    <property type="component" value="Chromosome"/>
</dbReference>
<dbReference type="InterPro" id="IPR053728">
    <property type="entry name" value="Alginate_Permeability_Chnl"/>
</dbReference>
<proteinExistence type="predicted"/>